<protein>
    <submittedName>
        <fullName evidence="1">Uncharacterized protein</fullName>
    </submittedName>
</protein>
<dbReference type="AlphaFoldDB" id="A0A4T0WYG9"/>
<reference evidence="1 2" key="1">
    <citation type="journal article" date="2019" name="Front. Genet.">
        <title>Whole-Genome Sequencing of the Opportunistic Yeast Pathogen Candida inconspicua Uncovers Its Hybrid Origin.</title>
        <authorList>
            <person name="Mixao V."/>
            <person name="Hansen A.P."/>
            <person name="Saus E."/>
            <person name="Boekhout T."/>
            <person name="Lass-Florl C."/>
            <person name="Gabaldon T."/>
        </authorList>
    </citation>
    <scope>NUCLEOTIDE SEQUENCE [LARGE SCALE GENOMIC DNA]</scope>
    <source>
        <strain evidence="1 2">CBS 180</strain>
    </source>
</reference>
<evidence type="ECO:0000313" key="1">
    <source>
        <dbReference type="EMBL" id="TID21117.1"/>
    </source>
</evidence>
<accession>A0A4T0WYG9</accession>
<keyword evidence="2" id="KW-1185">Reference proteome</keyword>
<name>A0A4T0WYG9_9ASCO</name>
<evidence type="ECO:0000313" key="2">
    <source>
        <dbReference type="Proteomes" id="UP000307173"/>
    </source>
</evidence>
<dbReference type="EMBL" id="SELW01000554">
    <property type="protein sequence ID" value="TID21117.1"/>
    <property type="molecule type" value="Genomic_DNA"/>
</dbReference>
<sequence length="339" mass="38484">MEEAQKKVNAVISDNISTSLMLNTIRRNDDLVSRVNARESDDICCGIVLDTGAQASVTGSVENLHLFRLTLVTKEIDSKTSYQLIMDSIPTFIKIASTEAVKIKTRFNAASGPIQYLDDLVTELETFSIPPAVRMIFLSILNSTPENVMRNGIIPPQVGWTIDGAYLNPKDIMRLETRLSAPFGYFLNATGWNDYVKIDNYLSKTTEVPQEAIEFSNKLFGVDEYKKCHFSQLPYAVKIAWIRSKPDTDSGIRLVQKYVLDEAIATWSLIKHCRTKVEELTSYEAKRTYQLLIDEKVKNHSKRLKDEQESVIKYLVSLAVDPNKFDVNQDKAYIENCYV</sequence>
<organism evidence="1 2">
    <name type="scientific">Pichia inconspicua</name>
    <dbReference type="NCBI Taxonomy" id="52247"/>
    <lineage>
        <taxon>Eukaryota</taxon>
        <taxon>Fungi</taxon>
        <taxon>Dikarya</taxon>
        <taxon>Ascomycota</taxon>
        <taxon>Saccharomycotina</taxon>
        <taxon>Pichiomycetes</taxon>
        <taxon>Pichiales</taxon>
        <taxon>Pichiaceae</taxon>
        <taxon>Pichia</taxon>
    </lineage>
</organism>
<gene>
    <name evidence="1" type="ORF">CANINC_003510</name>
</gene>
<dbReference type="Proteomes" id="UP000307173">
    <property type="component" value="Unassembled WGS sequence"/>
</dbReference>
<comment type="caution">
    <text evidence="1">The sequence shown here is derived from an EMBL/GenBank/DDBJ whole genome shotgun (WGS) entry which is preliminary data.</text>
</comment>
<proteinExistence type="predicted"/>